<dbReference type="Gene3D" id="3.30.750.24">
    <property type="entry name" value="STAS domain"/>
    <property type="match status" value="1"/>
</dbReference>
<feature type="domain" description="MlaB-like STAS" evidence="1">
    <location>
        <begin position="17"/>
        <end position="88"/>
    </location>
</feature>
<evidence type="ECO:0000313" key="2">
    <source>
        <dbReference type="EMBL" id="SFD25572.1"/>
    </source>
</evidence>
<sequence>MTAEEAPRLEATEAGYRLSGRLTFATVPELARTPAPTGEVDLGGVTRADSAGLALLLDWLAAAHGNGSPLNYHHLPSQLAAIARVSGITEVLDHGDE</sequence>
<reference evidence="2 3" key="1">
    <citation type="submission" date="2016-10" db="EMBL/GenBank/DDBJ databases">
        <authorList>
            <person name="de Groot N.N."/>
        </authorList>
    </citation>
    <scope>NUCLEOTIDE SEQUENCE [LARGE SCALE GENOMIC DNA]</scope>
    <source>
        <strain evidence="2 3">HL3</strain>
    </source>
</reference>
<dbReference type="InterPro" id="IPR036513">
    <property type="entry name" value="STAS_dom_sf"/>
</dbReference>
<proteinExistence type="predicted"/>
<dbReference type="EMBL" id="FOMJ01000003">
    <property type="protein sequence ID" value="SFD25572.1"/>
    <property type="molecule type" value="Genomic_DNA"/>
</dbReference>
<name>A0A1I1QU85_9GAMM</name>
<keyword evidence="3" id="KW-1185">Reference proteome</keyword>
<dbReference type="OrthoDB" id="5297990at2"/>
<dbReference type="STRING" id="1123397.SAMN05660831_01296"/>
<dbReference type="Proteomes" id="UP000198611">
    <property type="component" value="Unassembled WGS sequence"/>
</dbReference>
<dbReference type="RefSeq" id="WP_093427945.1">
    <property type="nucleotide sequence ID" value="NZ_FOMJ01000003.1"/>
</dbReference>
<evidence type="ECO:0000259" key="1">
    <source>
        <dbReference type="Pfam" id="PF13466"/>
    </source>
</evidence>
<dbReference type="SUPFAM" id="SSF52091">
    <property type="entry name" value="SpoIIaa-like"/>
    <property type="match status" value="1"/>
</dbReference>
<organism evidence="2 3">
    <name type="scientific">Thiohalospira halophila DSM 15071</name>
    <dbReference type="NCBI Taxonomy" id="1123397"/>
    <lineage>
        <taxon>Bacteria</taxon>
        <taxon>Pseudomonadati</taxon>
        <taxon>Pseudomonadota</taxon>
        <taxon>Gammaproteobacteria</taxon>
        <taxon>Thiohalospirales</taxon>
        <taxon>Thiohalospiraceae</taxon>
        <taxon>Thiohalospira</taxon>
    </lineage>
</organism>
<evidence type="ECO:0000313" key="3">
    <source>
        <dbReference type="Proteomes" id="UP000198611"/>
    </source>
</evidence>
<protein>
    <submittedName>
        <fullName evidence="2">Phospholipid transport system transporter-binding protein</fullName>
    </submittedName>
</protein>
<dbReference type="AlphaFoldDB" id="A0A1I1QU85"/>
<gene>
    <name evidence="2" type="ORF">SAMN05660831_01296</name>
</gene>
<dbReference type="Pfam" id="PF13466">
    <property type="entry name" value="STAS_2"/>
    <property type="match status" value="1"/>
</dbReference>
<dbReference type="InterPro" id="IPR058548">
    <property type="entry name" value="MlaB-like_STAS"/>
</dbReference>
<accession>A0A1I1QU85</accession>